<accession>A0A171C6C2</accession>
<dbReference type="RefSeq" id="WP_068896272.1">
    <property type="nucleotide sequence ID" value="NZ_BDCX01000004.1"/>
</dbReference>
<dbReference type="EMBL" id="BDCX01000004">
    <property type="protein sequence ID" value="GAT66184.1"/>
    <property type="molecule type" value="Genomic_DNA"/>
</dbReference>
<gene>
    <name evidence="2" type="ORF">PS9374_01828</name>
</gene>
<sequence length="136" mass="15000">MTPREVFDRMREHWIANVTVFDDESLTEDVVLEMPFAAPGRPSRVEGRAAILAFIRAGHADLPFRFDDCRALAVHDTTDPHTIVVEYELTATMTATGASATAPFVGVLTVREGRIARWREYQNPLAVASALQTAAS</sequence>
<evidence type="ECO:0000313" key="2">
    <source>
        <dbReference type="EMBL" id="GAT66184.1"/>
    </source>
</evidence>
<dbReference type="AlphaFoldDB" id="A0A171C6C2"/>
<comment type="caution">
    <text evidence="2">The sequence shown here is derived from an EMBL/GenBank/DDBJ whole genome shotgun (WGS) entry which is preliminary data.</text>
</comment>
<dbReference type="InterPro" id="IPR032710">
    <property type="entry name" value="NTF2-like_dom_sf"/>
</dbReference>
<dbReference type="Gene3D" id="3.10.450.50">
    <property type="match status" value="1"/>
</dbReference>
<evidence type="ECO:0000313" key="3">
    <source>
        <dbReference type="Proteomes" id="UP000077701"/>
    </source>
</evidence>
<evidence type="ECO:0000259" key="1">
    <source>
        <dbReference type="Pfam" id="PF12680"/>
    </source>
</evidence>
<organism evidence="2 3">
    <name type="scientific">Planomonospora sphaerica</name>
    <dbReference type="NCBI Taxonomy" id="161355"/>
    <lineage>
        <taxon>Bacteria</taxon>
        <taxon>Bacillati</taxon>
        <taxon>Actinomycetota</taxon>
        <taxon>Actinomycetes</taxon>
        <taxon>Streptosporangiales</taxon>
        <taxon>Streptosporangiaceae</taxon>
        <taxon>Planomonospora</taxon>
    </lineage>
</organism>
<name>A0A171C6C2_9ACTN</name>
<reference evidence="3" key="2">
    <citation type="submission" date="2016-04" db="EMBL/GenBank/DDBJ databases">
        <title>Planomonospora sphaerica JCM9374 whole genome shotgun sequence.</title>
        <authorList>
            <person name="Suzuki T."/>
            <person name="Dohra H."/>
            <person name="Kodani S."/>
        </authorList>
    </citation>
    <scope>NUCLEOTIDE SEQUENCE [LARGE SCALE GENOMIC DNA]</scope>
    <source>
        <strain evidence="3">JCM 9374</strain>
    </source>
</reference>
<dbReference type="OrthoDB" id="3681559at2"/>
<dbReference type="Proteomes" id="UP000077701">
    <property type="component" value="Unassembled WGS sequence"/>
</dbReference>
<keyword evidence="3" id="KW-1185">Reference proteome</keyword>
<protein>
    <submittedName>
        <fullName evidence="2">PhzA/B-like protein</fullName>
    </submittedName>
</protein>
<feature type="domain" description="SnoaL-like" evidence="1">
    <location>
        <begin position="23"/>
        <end position="118"/>
    </location>
</feature>
<dbReference type="Pfam" id="PF12680">
    <property type="entry name" value="SnoaL_2"/>
    <property type="match status" value="1"/>
</dbReference>
<dbReference type="STRING" id="161355.PS9374_01828"/>
<dbReference type="InterPro" id="IPR037401">
    <property type="entry name" value="SnoaL-like"/>
</dbReference>
<reference evidence="2 3" key="1">
    <citation type="journal article" date="2016" name="Genome Announc.">
        <title>Draft Genome Sequence of Planomonospora sphaerica JCM9374, a Rare Actinomycete.</title>
        <authorList>
            <person name="Dohra H."/>
            <person name="Suzuki T."/>
            <person name="Inoue Y."/>
            <person name="Kodani S."/>
        </authorList>
    </citation>
    <scope>NUCLEOTIDE SEQUENCE [LARGE SCALE GENOMIC DNA]</scope>
    <source>
        <strain evidence="2 3">JCM 9374</strain>
    </source>
</reference>
<dbReference type="SUPFAM" id="SSF54427">
    <property type="entry name" value="NTF2-like"/>
    <property type="match status" value="1"/>
</dbReference>
<proteinExistence type="predicted"/>